<dbReference type="GO" id="GO:0004673">
    <property type="term" value="F:protein histidine kinase activity"/>
    <property type="evidence" value="ECO:0007669"/>
    <property type="project" value="UniProtKB-EC"/>
</dbReference>
<dbReference type="Pfam" id="PF02518">
    <property type="entry name" value="HATPase_c"/>
    <property type="match status" value="1"/>
</dbReference>
<keyword evidence="4" id="KW-0418">Kinase</keyword>
<dbReference type="Pfam" id="PF07366">
    <property type="entry name" value="SnoaL"/>
    <property type="match status" value="1"/>
</dbReference>
<evidence type="ECO:0000313" key="6">
    <source>
        <dbReference type="EMBL" id="MFC7059160.1"/>
    </source>
</evidence>
<keyword evidence="7" id="KW-1185">Reference proteome</keyword>
<dbReference type="InterPro" id="IPR032710">
    <property type="entry name" value="NTF2-like_dom_sf"/>
</dbReference>
<comment type="caution">
    <text evidence="6">The sequence shown here is derived from an EMBL/GenBank/DDBJ whole genome shotgun (WGS) entry which is preliminary data.</text>
</comment>
<dbReference type="RefSeq" id="WP_267161900.1">
    <property type="nucleotide sequence ID" value="NZ_CP112972.1"/>
</dbReference>
<name>A0ABD5W6I4_9EURY</name>
<dbReference type="PRINTS" id="PR00344">
    <property type="entry name" value="BCTRLSENSOR"/>
</dbReference>
<dbReference type="SMART" id="SM00387">
    <property type="entry name" value="HATPase_c"/>
    <property type="match status" value="1"/>
</dbReference>
<dbReference type="GO" id="GO:0005524">
    <property type="term" value="F:ATP binding"/>
    <property type="evidence" value="ECO:0007669"/>
    <property type="project" value="UniProtKB-KW"/>
</dbReference>
<dbReference type="InterPro" id="IPR009959">
    <property type="entry name" value="Cyclase_SnoaL-like"/>
</dbReference>
<protein>
    <recommendedName>
        <fullName evidence="2">histidine kinase</fullName>
        <ecNumber evidence="2">2.7.13.3</ecNumber>
    </recommendedName>
</protein>
<dbReference type="EMBL" id="JBHSZI010000001">
    <property type="protein sequence ID" value="MFC7059160.1"/>
    <property type="molecule type" value="Genomic_DNA"/>
</dbReference>
<reference evidence="6 7" key="1">
    <citation type="journal article" date="2019" name="Int. J. Syst. Evol. Microbiol.">
        <title>The Global Catalogue of Microorganisms (GCM) 10K type strain sequencing project: providing services to taxonomists for standard genome sequencing and annotation.</title>
        <authorList>
            <consortium name="The Broad Institute Genomics Platform"/>
            <consortium name="The Broad Institute Genome Sequencing Center for Infectious Disease"/>
            <person name="Wu L."/>
            <person name="Ma J."/>
        </authorList>
    </citation>
    <scope>NUCLEOTIDE SEQUENCE [LARGE SCALE GENOMIC DNA]</scope>
    <source>
        <strain evidence="6 7">JCM 30072</strain>
    </source>
</reference>
<accession>A0ABD5W6I4</accession>
<dbReference type="PANTHER" id="PTHR42878:SF14">
    <property type="entry name" value="OSMOLARITY TWO-COMPONENT SYSTEM PROTEIN SSK1"/>
    <property type="match status" value="1"/>
</dbReference>
<dbReference type="SUPFAM" id="SSF55874">
    <property type="entry name" value="ATPase domain of HSP90 chaperone/DNA topoisomerase II/histidine kinase"/>
    <property type="match status" value="1"/>
</dbReference>
<dbReference type="GeneID" id="76631264"/>
<comment type="catalytic activity">
    <reaction evidence="1">
        <text>ATP + protein L-histidine = ADP + protein N-phospho-L-histidine.</text>
        <dbReference type="EC" id="2.7.13.3"/>
    </reaction>
</comment>
<evidence type="ECO:0000256" key="2">
    <source>
        <dbReference type="ARBA" id="ARBA00012438"/>
    </source>
</evidence>
<dbReference type="Proteomes" id="UP001596445">
    <property type="component" value="Unassembled WGS sequence"/>
</dbReference>
<dbReference type="PROSITE" id="PS50109">
    <property type="entry name" value="HIS_KIN"/>
    <property type="match status" value="1"/>
</dbReference>
<keyword evidence="6" id="KW-0547">Nucleotide-binding</keyword>
<dbReference type="InterPro" id="IPR003594">
    <property type="entry name" value="HATPase_dom"/>
</dbReference>
<sequence>MSESEKVRVVHDYIDVANNESRVAAATRYIAEDGIIIINGKRLSRSEYLTQIRESDRTFVPAETAIEQTVVQDDQVVVRATATLDQVEQAYGVEPTDGAIEQQFAVFHRIVDGKIVELAIVVDETSKFRELGLLSEDPTKEQLQDQYYQVLNRVLRHDLRNRLNVIRLAADSLADGDIGDPAVAGVKVRSVVDELLQTTDKARALEQLAIDTPLEPTTFSIDSLIDPILDTYNDRTDATCSASYPDEVPVVTTDKKLLWNALNELLENAVVYTEADNPEVTVSVRGPSASRDACELCVEDNGTEIPEEVLKPITENSETKLLHGNGIGLWIVKWCLTRLNGDLSFDQAGDGTRVNMSFPNLE</sequence>
<keyword evidence="6" id="KW-0067">ATP-binding</keyword>
<evidence type="ECO:0000256" key="1">
    <source>
        <dbReference type="ARBA" id="ARBA00000085"/>
    </source>
</evidence>
<dbReference type="SUPFAM" id="SSF54427">
    <property type="entry name" value="NTF2-like"/>
    <property type="match status" value="1"/>
</dbReference>
<dbReference type="InterPro" id="IPR004358">
    <property type="entry name" value="Sig_transdc_His_kin-like_C"/>
</dbReference>
<dbReference type="Gene3D" id="3.10.450.50">
    <property type="match status" value="1"/>
</dbReference>
<evidence type="ECO:0000256" key="4">
    <source>
        <dbReference type="ARBA" id="ARBA00022777"/>
    </source>
</evidence>
<dbReference type="AlphaFoldDB" id="A0ABD5W6I4"/>
<dbReference type="InterPro" id="IPR005467">
    <property type="entry name" value="His_kinase_dom"/>
</dbReference>
<dbReference type="EC" id="2.7.13.3" evidence="2"/>
<organism evidence="6 7">
    <name type="scientific">Halovenus salina</name>
    <dbReference type="NCBI Taxonomy" id="1510225"/>
    <lineage>
        <taxon>Archaea</taxon>
        <taxon>Methanobacteriati</taxon>
        <taxon>Methanobacteriota</taxon>
        <taxon>Stenosarchaea group</taxon>
        <taxon>Halobacteria</taxon>
        <taxon>Halobacteriales</taxon>
        <taxon>Haloarculaceae</taxon>
        <taxon>Halovenus</taxon>
    </lineage>
</organism>
<dbReference type="PANTHER" id="PTHR42878">
    <property type="entry name" value="TWO-COMPONENT HISTIDINE KINASE"/>
    <property type="match status" value="1"/>
</dbReference>
<evidence type="ECO:0000313" key="7">
    <source>
        <dbReference type="Proteomes" id="UP001596445"/>
    </source>
</evidence>
<gene>
    <name evidence="6" type="ORF">ACFQQG_14470</name>
</gene>
<evidence type="ECO:0000256" key="3">
    <source>
        <dbReference type="ARBA" id="ARBA00022679"/>
    </source>
</evidence>
<keyword evidence="3" id="KW-0808">Transferase</keyword>
<dbReference type="InterPro" id="IPR036890">
    <property type="entry name" value="HATPase_C_sf"/>
</dbReference>
<evidence type="ECO:0000259" key="5">
    <source>
        <dbReference type="PROSITE" id="PS50109"/>
    </source>
</evidence>
<dbReference type="InterPro" id="IPR050351">
    <property type="entry name" value="BphY/WalK/GraS-like"/>
</dbReference>
<dbReference type="Gene3D" id="3.30.565.10">
    <property type="entry name" value="Histidine kinase-like ATPase, C-terminal domain"/>
    <property type="match status" value="1"/>
</dbReference>
<proteinExistence type="predicted"/>
<feature type="domain" description="Histidine kinase" evidence="5">
    <location>
        <begin position="154"/>
        <end position="362"/>
    </location>
</feature>